<proteinExistence type="inferred from homology"/>
<keyword evidence="3" id="KW-0479">Metal-binding</keyword>
<evidence type="ECO:0000256" key="1">
    <source>
        <dbReference type="ARBA" id="ARBA00010718"/>
    </source>
</evidence>
<keyword evidence="5" id="KW-0456">Lyase</keyword>
<feature type="domain" description="Alpha-carbonic anhydrase" evidence="7">
    <location>
        <begin position="1"/>
        <end position="209"/>
    </location>
</feature>
<comment type="similarity">
    <text evidence="1">Belongs to the alpha-carbonic anhydrase family.</text>
</comment>
<gene>
    <name evidence="8" type="ORF">R4146_07495</name>
</gene>
<evidence type="ECO:0000256" key="3">
    <source>
        <dbReference type="ARBA" id="ARBA00022723"/>
    </source>
</evidence>
<evidence type="ECO:0000256" key="5">
    <source>
        <dbReference type="ARBA" id="ARBA00023239"/>
    </source>
</evidence>
<dbReference type="PROSITE" id="PS51144">
    <property type="entry name" value="ALPHA_CA_2"/>
    <property type="match status" value="1"/>
</dbReference>
<keyword evidence="9" id="KW-1185">Reference proteome</keyword>
<comment type="caution">
    <text evidence="8">The sequence shown here is derived from an EMBL/GenBank/DDBJ whole genome shotgun (WGS) entry which is preliminary data.</text>
</comment>
<dbReference type="EMBL" id="JAWMWH010000003">
    <property type="protein sequence ID" value="MEJ6400985.1"/>
    <property type="molecule type" value="Genomic_DNA"/>
</dbReference>
<comment type="catalytic activity">
    <reaction evidence="6">
        <text>hydrogencarbonate + H(+) = CO2 + H2O</text>
        <dbReference type="Rhea" id="RHEA:10748"/>
        <dbReference type="ChEBI" id="CHEBI:15377"/>
        <dbReference type="ChEBI" id="CHEBI:15378"/>
        <dbReference type="ChEBI" id="CHEBI:16526"/>
        <dbReference type="ChEBI" id="CHEBI:17544"/>
        <dbReference type="EC" id="4.2.1.1"/>
    </reaction>
</comment>
<dbReference type="EC" id="4.2.1.1" evidence="2"/>
<sequence>MLDYHQQNHWANGFGGQQSPIDIDPKITIANQQSLSFSMDTNYHLTKLINDQTTIRLIGAGQAVIFNREFNLQQVHFHAPAEHLIDGQQYPFEVHLVHQNTIGQLLVVALMVNVASPSDQLNTILDHFDVNNDVDVNIDITEWLQLNDRTGFHYLGSLTTPPLTEGVEWIVLDAPALTISAAQLKRYQSLFAPNNRIPQPLNHRHIYKL</sequence>
<dbReference type="RefSeq" id="WP_339960834.1">
    <property type="nucleotide sequence ID" value="NZ_JAWMWH010000003.1"/>
</dbReference>
<name>A0ABU8SM54_9LACO</name>
<dbReference type="SUPFAM" id="SSF51069">
    <property type="entry name" value="Carbonic anhydrase"/>
    <property type="match status" value="1"/>
</dbReference>
<evidence type="ECO:0000313" key="9">
    <source>
        <dbReference type="Proteomes" id="UP001370590"/>
    </source>
</evidence>
<protein>
    <recommendedName>
        <fullName evidence="2">carbonic anhydrase</fullName>
        <ecNumber evidence="2">4.2.1.1</ecNumber>
    </recommendedName>
</protein>
<reference evidence="8 9" key="1">
    <citation type="submission" date="2023-10" db="EMBL/GenBank/DDBJ databases">
        <title>Nicoliella lavandulae sp. nov. isolated from Lavandula angustifolia flowers.</title>
        <authorList>
            <person name="Alcantara C."/>
            <person name="Zuniga M."/>
            <person name="Landete J.M."/>
            <person name="Monedero V."/>
        </authorList>
    </citation>
    <scope>NUCLEOTIDE SEQUENCE [LARGE SCALE GENOMIC DNA]</scope>
    <source>
        <strain evidence="8 9">Es01</strain>
    </source>
</reference>
<evidence type="ECO:0000313" key="8">
    <source>
        <dbReference type="EMBL" id="MEJ6400985.1"/>
    </source>
</evidence>
<accession>A0ABU8SM54</accession>
<dbReference type="CDD" id="cd03124">
    <property type="entry name" value="alpha_CA_prokaryotic_like"/>
    <property type="match status" value="1"/>
</dbReference>
<evidence type="ECO:0000259" key="7">
    <source>
        <dbReference type="PROSITE" id="PS51144"/>
    </source>
</evidence>
<evidence type="ECO:0000256" key="6">
    <source>
        <dbReference type="ARBA" id="ARBA00048348"/>
    </source>
</evidence>
<dbReference type="InterPro" id="IPR001148">
    <property type="entry name" value="CA_dom"/>
</dbReference>
<evidence type="ECO:0000256" key="2">
    <source>
        <dbReference type="ARBA" id="ARBA00012925"/>
    </source>
</evidence>
<dbReference type="Pfam" id="PF00194">
    <property type="entry name" value="Carb_anhydrase"/>
    <property type="match status" value="1"/>
</dbReference>
<dbReference type="PANTHER" id="PTHR18952:SF265">
    <property type="entry name" value="CARBONIC ANHYDRASE"/>
    <property type="match status" value="1"/>
</dbReference>
<dbReference type="PANTHER" id="PTHR18952">
    <property type="entry name" value="CARBONIC ANHYDRASE"/>
    <property type="match status" value="1"/>
</dbReference>
<dbReference type="Gene3D" id="3.10.200.10">
    <property type="entry name" value="Alpha carbonic anhydrase"/>
    <property type="match status" value="1"/>
</dbReference>
<dbReference type="SMART" id="SM01057">
    <property type="entry name" value="Carb_anhydrase"/>
    <property type="match status" value="1"/>
</dbReference>
<dbReference type="InterPro" id="IPR023561">
    <property type="entry name" value="Carbonic_anhydrase_a-class"/>
</dbReference>
<keyword evidence="4" id="KW-0862">Zinc</keyword>
<dbReference type="InterPro" id="IPR041891">
    <property type="entry name" value="Alpha_CA_prokaryot-like"/>
</dbReference>
<evidence type="ECO:0000256" key="4">
    <source>
        <dbReference type="ARBA" id="ARBA00022833"/>
    </source>
</evidence>
<dbReference type="Proteomes" id="UP001370590">
    <property type="component" value="Unassembled WGS sequence"/>
</dbReference>
<dbReference type="InterPro" id="IPR036398">
    <property type="entry name" value="CA_dom_sf"/>
</dbReference>
<organism evidence="8 9">
    <name type="scientific">Nicoliella lavandulae</name>
    <dbReference type="NCBI Taxonomy" id="3082954"/>
    <lineage>
        <taxon>Bacteria</taxon>
        <taxon>Bacillati</taxon>
        <taxon>Bacillota</taxon>
        <taxon>Bacilli</taxon>
        <taxon>Lactobacillales</taxon>
        <taxon>Lactobacillaceae</taxon>
        <taxon>Nicoliella</taxon>
    </lineage>
</organism>